<feature type="domain" description="RNA 2-O ribose methyltransferase substrate binding" evidence="4">
    <location>
        <begin position="32"/>
        <end position="110"/>
    </location>
</feature>
<reference evidence="5" key="2">
    <citation type="submission" date="2020-10" db="EMBL/GenBank/DDBJ databases">
        <title>Comparative genomics of the Acetobacterium genus.</title>
        <authorList>
            <person name="Marshall C."/>
            <person name="May H."/>
            <person name="Norman S."/>
        </authorList>
    </citation>
    <scope>NUCLEOTIDE SEQUENCE</scope>
    <source>
        <strain evidence="5">DER-2019</strain>
    </source>
</reference>
<dbReference type="InterPro" id="IPR029064">
    <property type="entry name" value="Ribosomal_eL30-like_sf"/>
</dbReference>
<dbReference type="Pfam" id="PF00588">
    <property type="entry name" value="SpoU_methylase"/>
    <property type="match status" value="1"/>
</dbReference>
<organism evidence="5 6">
    <name type="scientific">Acetobacterium paludosum</name>
    <dbReference type="NCBI Taxonomy" id="52693"/>
    <lineage>
        <taxon>Bacteria</taxon>
        <taxon>Bacillati</taxon>
        <taxon>Bacillota</taxon>
        <taxon>Clostridia</taxon>
        <taxon>Eubacteriales</taxon>
        <taxon>Eubacteriaceae</taxon>
        <taxon>Acetobacterium</taxon>
    </lineage>
</organism>
<dbReference type="RefSeq" id="WP_148567103.1">
    <property type="nucleotide sequence ID" value="NZ_RXYA01000007.1"/>
</dbReference>
<evidence type="ECO:0000256" key="1">
    <source>
        <dbReference type="ARBA" id="ARBA00007228"/>
    </source>
</evidence>
<comment type="caution">
    <text evidence="5">The sequence shown here is derived from an EMBL/GenBank/DDBJ whole genome shotgun (WGS) entry which is preliminary data.</text>
</comment>
<evidence type="ECO:0000313" key="6">
    <source>
        <dbReference type="Proteomes" id="UP000616595"/>
    </source>
</evidence>
<dbReference type="GO" id="GO:0006396">
    <property type="term" value="P:RNA processing"/>
    <property type="evidence" value="ECO:0007669"/>
    <property type="project" value="InterPro"/>
</dbReference>
<dbReference type="InterPro" id="IPR001537">
    <property type="entry name" value="SpoU_MeTrfase"/>
</dbReference>
<dbReference type="InterPro" id="IPR053888">
    <property type="entry name" value="MRM3-like_sub_bind"/>
</dbReference>
<sequence length="268" mass="30260">MHIEINSKNNEQLKYLRKLGNKSFRDRENTFFIEGTKLFLEAFASHLNFRQLFITQQWLETQDALIKDALALLTKQEIPVFMVKETIFNSISTMKQPEGIICTLNKMSYPKADHGSYILLEDIQDPYNVGTIIRTADAAGINCVITSLKTADIYNEKVLRGSMGSVFHLPIYQVESLTEYAIALKNEKVQLIGTSLNGTSLWHRDPIIMPFALVMGNESRGMSSELMNLCDILLKIPILGKAESLNVATAAGIIMYDISKDLNEIYNK</sequence>
<dbReference type="Gene3D" id="3.30.1330.30">
    <property type="match status" value="1"/>
</dbReference>
<dbReference type="InterPro" id="IPR013123">
    <property type="entry name" value="SpoU_subst-bd"/>
</dbReference>
<dbReference type="EMBL" id="WJBD01000022">
    <property type="protein sequence ID" value="MBC3889663.1"/>
    <property type="molecule type" value="Genomic_DNA"/>
</dbReference>
<dbReference type="GO" id="GO:0032259">
    <property type="term" value="P:methylation"/>
    <property type="evidence" value="ECO:0007669"/>
    <property type="project" value="UniProtKB-KW"/>
</dbReference>
<name>A0A923I493_9FIRM</name>
<dbReference type="GO" id="GO:0003723">
    <property type="term" value="F:RNA binding"/>
    <property type="evidence" value="ECO:0007669"/>
    <property type="project" value="InterPro"/>
</dbReference>
<evidence type="ECO:0000259" key="4">
    <source>
        <dbReference type="SMART" id="SM00967"/>
    </source>
</evidence>
<gene>
    <name evidence="5" type="ORF">GH810_15240</name>
</gene>
<keyword evidence="2 5" id="KW-0489">Methyltransferase</keyword>
<evidence type="ECO:0000313" key="5">
    <source>
        <dbReference type="EMBL" id="MBC3889663.1"/>
    </source>
</evidence>
<dbReference type="InterPro" id="IPR029026">
    <property type="entry name" value="tRNA_m1G_MTases_N"/>
</dbReference>
<dbReference type="SMART" id="SM00967">
    <property type="entry name" value="SpoU_sub_bind"/>
    <property type="match status" value="1"/>
</dbReference>
<dbReference type="InterPro" id="IPR029028">
    <property type="entry name" value="Alpha/beta_knot_MTases"/>
</dbReference>
<keyword evidence="3" id="KW-0808">Transferase</keyword>
<evidence type="ECO:0000256" key="3">
    <source>
        <dbReference type="ARBA" id="ARBA00022679"/>
    </source>
</evidence>
<dbReference type="Pfam" id="PF22435">
    <property type="entry name" value="MRM3-like_sub_bind"/>
    <property type="match status" value="1"/>
</dbReference>
<evidence type="ECO:0000256" key="2">
    <source>
        <dbReference type="ARBA" id="ARBA00022603"/>
    </source>
</evidence>
<dbReference type="Proteomes" id="UP000616595">
    <property type="component" value="Unassembled WGS sequence"/>
</dbReference>
<accession>A0A923I493</accession>
<dbReference type="PANTHER" id="PTHR43191">
    <property type="entry name" value="RRNA METHYLTRANSFERASE 3"/>
    <property type="match status" value="1"/>
</dbReference>
<dbReference type="GO" id="GO:0008173">
    <property type="term" value="F:RNA methyltransferase activity"/>
    <property type="evidence" value="ECO:0007669"/>
    <property type="project" value="InterPro"/>
</dbReference>
<dbReference type="SUPFAM" id="SSF55315">
    <property type="entry name" value="L30e-like"/>
    <property type="match status" value="1"/>
</dbReference>
<dbReference type="SUPFAM" id="SSF75217">
    <property type="entry name" value="alpha/beta knot"/>
    <property type="match status" value="1"/>
</dbReference>
<protein>
    <submittedName>
        <fullName evidence="5">RNA methyltransferase</fullName>
    </submittedName>
</protein>
<dbReference type="PANTHER" id="PTHR43191:SF2">
    <property type="entry name" value="RRNA METHYLTRANSFERASE 3, MITOCHONDRIAL"/>
    <property type="match status" value="1"/>
</dbReference>
<reference evidence="5" key="1">
    <citation type="submission" date="2019-10" db="EMBL/GenBank/DDBJ databases">
        <authorList>
            <person name="Ross D.E."/>
            <person name="Gulliver D."/>
        </authorList>
    </citation>
    <scope>NUCLEOTIDE SEQUENCE</scope>
    <source>
        <strain evidence="5">DER-2019</strain>
    </source>
</reference>
<dbReference type="AlphaFoldDB" id="A0A923I493"/>
<dbReference type="CDD" id="cd18095">
    <property type="entry name" value="SpoU-like_rRNA-MTase"/>
    <property type="match status" value="1"/>
</dbReference>
<dbReference type="InterPro" id="IPR051259">
    <property type="entry name" value="rRNA_Methyltransferase"/>
</dbReference>
<comment type="similarity">
    <text evidence="1">Belongs to the class IV-like SAM-binding methyltransferase superfamily. RNA methyltransferase TrmH family.</text>
</comment>
<dbReference type="OrthoDB" id="9794400at2"/>
<keyword evidence="6" id="KW-1185">Reference proteome</keyword>
<dbReference type="Gene3D" id="3.40.1280.10">
    <property type="match status" value="1"/>
</dbReference>
<proteinExistence type="inferred from homology"/>
<dbReference type="GO" id="GO:0005737">
    <property type="term" value="C:cytoplasm"/>
    <property type="evidence" value="ECO:0007669"/>
    <property type="project" value="UniProtKB-ARBA"/>
</dbReference>